<gene>
    <name evidence="3" type="ORF">PEVE_00036828</name>
</gene>
<evidence type="ECO:0000313" key="4">
    <source>
        <dbReference type="Proteomes" id="UP001159427"/>
    </source>
</evidence>
<comment type="caution">
    <text evidence="3">The sequence shown here is derived from an EMBL/GenBank/DDBJ whole genome shotgun (WGS) entry which is preliminary data.</text>
</comment>
<evidence type="ECO:0000313" key="3">
    <source>
        <dbReference type="EMBL" id="CAH3029829.1"/>
    </source>
</evidence>
<dbReference type="PROSITE" id="PS00028">
    <property type="entry name" value="ZINC_FINGER_C2H2_1"/>
    <property type="match status" value="1"/>
</dbReference>
<dbReference type="Proteomes" id="UP001159427">
    <property type="component" value="Unassembled WGS sequence"/>
</dbReference>
<proteinExistence type="predicted"/>
<keyword evidence="1" id="KW-0863">Zinc-finger</keyword>
<dbReference type="PANTHER" id="PTHR33845:SF1">
    <property type="entry name" value="C2H2-TYPE DOMAIN-CONTAINING PROTEIN"/>
    <property type="match status" value="1"/>
</dbReference>
<keyword evidence="1" id="KW-0479">Metal-binding</keyword>
<evidence type="ECO:0000256" key="1">
    <source>
        <dbReference type="PROSITE-ProRule" id="PRU00042"/>
    </source>
</evidence>
<dbReference type="InterPro" id="IPR013087">
    <property type="entry name" value="Znf_C2H2_type"/>
</dbReference>
<dbReference type="PROSITE" id="PS50157">
    <property type="entry name" value="ZINC_FINGER_C2H2_2"/>
    <property type="match status" value="1"/>
</dbReference>
<dbReference type="PANTHER" id="PTHR33845">
    <property type="entry name" value="C2H2-TYPE DOMAIN-CONTAINING PROTEIN"/>
    <property type="match status" value="1"/>
</dbReference>
<organism evidence="3 4">
    <name type="scientific">Porites evermanni</name>
    <dbReference type="NCBI Taxonomy" id="104178"/>
    <lineage>
        <taxon>Eukaryota</taxon>
        <taxon>Metazoa</taxon>
        <taxon>Cnidaria</taxon>
        <taxon>Anthozoa</taxon>
        <taxon>Hexacorallia</taxon>
        <taxon>Scleractinia</taxon>
        <taxon>Fungiina</taxon>
        <taxon>Poritidae</taxon>
        <taxon>Porites</taxon>
    </lineage>
</organism>
<accession>A0ABN8MMA7</accession>
<name>A0ABN8MMA7_9CNID</name>
<feature type="non-terminal residue" evidence="3">
    <location>
        <position position="1"/>
    </location>
</feature>
<feature type="domain" description="C2H2-type" evidence="2">
    <location>
        <begin position="395"/>
        <end position="426"/>
    </location>
</feature>
<protein>
    <recommendedName>
        <fullName evidence="2">C2H2-type domain-containing protein</fullName>
    </recommendedName>
</protein>
<keyword evidence="4" id="KW-1185">Reference proteome</keyword>
<reference evidence="3 4" key="1">
    <citation type="submission" date="2022-05" db="EMBL/GenBank/DDBJ databases">
        <authorList>
            <consortium name="Genoscope - CEA"/>
            <person name="William W."/>
        </authorList>
    </citation>
    <scope>NUCLEOTIDE SEQUENCE [LARGE SCALE GENOMIC DNA]</scope>
</reference>
<sequence>QRRSIAYALIWERSTTLPYFYQDVSYGNKVLTLDNGDRIEMPNVVKILTRSTMIEQYLEYCKEQCHEPLSRSTLFKILEVREASQRKSLQGLDNTAADGAAGFQTIETLVETLEKGGMEKQWCLRICQNLRDAKRYLKTDYRVHCQQYYSTCADHCRKFALSDPVDPELQHPSPHQHQSTCEQCQGLKDVLKEVRLAIEGSSWKPYSSEQREDITQVNLRSDEADCYHNNFLLAAVRDAGRRVGIEVARYDLSEPQYGKDICDRILCPMKSSIRRYCNEGHDVVSAKDMGVALSERPVQSTTASVCAVNETQKTLEVHNIEGFSKYHNFKFEVEGIRAWRAYGVGLGRFISYREVITEPQGSTDLIVHENFFPLKEARVYKRETNSENEQSNCLFSCSEPGCNMVFKKFSELENHLDVGEHSQVRRNSDTMYDKLRRDWAEKFRTVDKDEENRSVPVAVGEELHGKKETGRSPSAVTCRLGGLYTSPETKLCVFLPRLNKAKHIEKRSMKTYRQKRKDRRDEPSWKRWPPTLVLSTLSAMIHTVYVTFHTRRNLKHLALLCSRTC</sequence>
<evidence type="ECO:0000259" key="2">
    <source>
        <dbReference type="PROSITE" id="PS50157"/>
    </source>
</evidence>
<dbReference type="EMBL" id="CALNXI010000595">
    <property type="protein sequence ID" value="CAH3029829.1"/>
    <property type="molecule type" value="Genomic_DNA"/>
</dbReference>
<keyword evidence="1" id="KW-0862">Zinc</keyword>